<dbReference type="STRING" id="1121324.CLIT_4c00450"/>
<organism evidence="2 3">
    <name type="scientific">Peptoclostridium litorale DSM 5388</name>
    <dbReference type="NCBI Taxonomy" id="1121324"/>
    <lineage>
        <taxon>Bacteria</taxon>
        <taxon>Bacillati</taxon>
        <taxon>Bacillota</taxon>
        <taxon>Clostridia</taxon>
        <taxon>Peptostreptococcales</taxon>
        <taxon>Peptoclostridiaceae</taxon>
        <taxon>Peptoclostridium</taxon>
    </lineage>
</organism>
<dbReference type="InterPro" id="IPR024197">
    <property type="entry name" value="TPP-like"/>
</dbReference>
<sequence>MIFASDLDRTLIYSKKFIKEGNRQDVMEAEVKDGKVISYISSKTFQMLGKISRKVQFVPVTTRTMEQYKRIGILREIPHKYAIVANGGTIIEGGKEDEQWKSIVEKRLEGECLSLSEAMDRFKRISSPVWVEKTRTADDLFFYSIVDTQMVPMDELSDFEKEMDAGGWRMVHHSRKLYFIPKCVSKGDALLHISNKIDGLRDVISSGDSVLDIEMAGVSKYFISPLHAEIYKTMGDIAKDLNIAFTNQSGIESSEEILQFVENRISQK</sequence>
<proteinExistence type="predicted"/>
<dbReference type="eggNOG" id="COG0561">
    <property type="taxonomic scope" value="Bacteria"/>
</dbReference>
<dbReference type="AlphaFoldDB" id="A0A069RHF7"/>
<dbReference type="InterPro" id="IPR006380">
    <property type="entry name" value="SPP-like_dom"/>
</dbReference>
<dbReference type="Gene3D" id="3.40.50.1000">
    <property type="entry name" value="HAD superfamily/HAD-like"/>
    <property type="match status" value="1"/>
</dbReference>
<evidence type="ECO:0000313" key="2">
    <source>
        <dbReference type="EMBL" id="KDR96208.1"/>
    </source>
</evidence>
<dbReference type="InterPro" id="IPR023214">
    <property type="entry name" value="HAD_sf"/>
</dbReference>
<dbReference type="RefSeq" id="WP_038261875.1">
    <property type="nucleotide sequence ID" value="NZ_FSRH01000009.1"/>
</dbReference>
<dbReference type="PIRSF" id="PIRSF030802">
    <property type="entry name" value="UCP030802"/>
    <property type="match status" value="1"/>
</dbReference>
<accession>A0A069RHF7</accession>
<comment type="caution">
    <text evidence="2">The sequence shown here is derived from an EMBL/GenBank/DDBJ whole genome shotgun (WGS) entry which is preliminary data.</text>
</comment>
<keyword evidence="3" id="KW-1185">Reference proteome</keyword>
<reference evidence="2 3" key="1">
    <citation type="submission" date="2014-03" db="EMBL/GenBank/DDBJ databases">
        <title>Genome sequence of Clostridium litorale W6, DSM 5388.</title>
        <authorList>
            <person name="Poehlein A."/>
            <person name="Jagirdar A."/>
            <person name="Khonsari B."/>
            <person name="Chibani C.M."/>
            <person name="Gutierrez Gutierrez D.A."/>
            <person name="Davydova E."/>
            <person name="Alghaithi H.S."/>
            <person name="Nair K.P."/>
            <person name="Dhamotharan K."/>
            <person name="Chandran L."/>
            <person name="G W."/>
            <person name="Daniel R."/>
        </authorList>
    </citation>
    <scope>NUCLEOTIDE SEQUENCE [LARGE SCALE GENOMIC DNA]</scope>
    <source>
        <strain evidence="2 3">W6</strain>
    </source>
</reference>
<dbReference type="Pfam" id="PF05116">
    <property type="entry name" value="S6PP"/>
    <property type="match status" value="1"/>
</dbReference>
<evidence type="ECO:0000313" key="3">
    <source>
        <dbReference type="Proteomes" id="UP000027946"/>
    </source>
</evidence>
<dbReference type="Proteomes" id="UP000027946">
    <property type="component" value="Unassembled WGS sequence"/>
</dbReference>
<dbReference type="EMBL" id="JJMM01000004">
    <property type="protein sequence ID" value="KDR96208.1"/>
    <property type="molecule type" value="Genomic_DNA"/>
</dbReference>
<dbReference type="GO" id="GO:0003824">
    <property type="term" value="F:catalytic activity"/>
    <property type="evidence" value="ECO:0007669"/>
    <property type="project" value="UniProtKB-ARBA"/>
</dbReference>
<evidence type="ECO:0000259" key="1">
    <source>
        <dbReference type="Pfam" id="PF05116"/>
    </source>
</evidence>
<dbReference type="InterPro" id="IPR036412">
    <property type="entry name" value="HAD-like_sf"/>
</dbReference>
<gene>
    <name evidence="2" type="ORF">CLIT_4c00450</name>
</gene>
<protein>
    <recommendedName>
        <fullName evidence="1">Sucrose phosphatase-like domain-containing protein</fullName>
    </recommendedName>
</protein>
<name>A0A069RHF7_PEPLI</name>
<dbReference type="OrthoDB" id="1666512at2"/>
<dbReference type="SUPFAM" id="SSF56784">
    <property type="entry name" value="HAD-like"/>
    <property type="match status" value="1"/>
</dbReference>
<feature type="domain" description="Sucrose phosphatase-like" evidence="1">
    <location>
        <begin position="46"/>
        <end position="216"/>
    </location>
</feature>